<dbReference type="PANTHER" id="PTHR33121">
    <property type="entry name" value="CYCLIC DI-GMP PHOSPHODIESTERASE PDEF"/>
    <property type="match status" value="1"/>
</dbReference>
<dbReference type="SMART" id="SM00267">
    <property type="entry name" value="GGDEF"/>
    <property type="match status" value="1"/>
</dbReference>
<comment type="caution">
    <text evidence="5">The sequence shown here is derived from an EMBL/GenBank/DDBJ whole genome shotgun (WGS) entry which is preliminary data.</text>
</comment>
<dbReference type="Gene3D" id="3.20.20.450">
    <property type="entry name" value="EAL domain"/>
    <property type="match status" value="1"/>
</dbReference>
<feature type="domain" description="EAL" evidence="2">
    <location>
        <begin position="531"/>
        <end position="784"/>
    </location>
</feature>
<dbReference type="InterPro" id="IPR029150">
    <property type="entry name" value="dCache_3"/>
</dbReference>
<feature type="domain" description="GGDEF" evidence="4">
    <location>
        <begin position="391"/>
        <end position="522"/>
    </location>
</feature>
<evidence type="ECO:0000313" key="6">
    <source>
        <dbReference type="Proteomes" id="UP001180487"/>
    </source>
</evidence>
<dbReference type="PROSITE" id="PS50883">
    <property type="entry name" value="EAL"/>
    <property type="match status" value="1"/>
</dbReference>
<dbReference type="PANTHER" id="PTHR33121:SF71">
    <property type="entry name" value="OXYGEN SENSOR PROTEIN DOSP"/>
    <property type="match status" value="1"/>
</dbReference>
<dbReference type="SUPFAM" id="SSF141868">
    <property type="entry name" value="EAL domain-like"/>
    <property type="match status" value="1"/>
</dbReference>
<feature type="domain" description="HAMP" evidence="3">
    <location>
        <begin position="300"/>
        <end position="353"/>
    </location>
</feature>
<dbReference type="InterPro" id="IPR029787">
    <property type="entry name" value="Nucleotide_cyclase"/>
</dbReference>
<reference evidence="5 6" key="1">
    <citation type="submission" date="2023-07" db="EMBL/GenBank/DDBJ databases">
        <title>Sorghum-associated microbial communities from plants grown in Nebraska, USA.</title>
        <authorList>
            <person name="Schachtman D."/>
        </authorList>
    </citation>
    <scope>NUCLEOTIDE SEQUENCE [LARGE SCALE GENOMIC DNA]</scope>
    <source>
        <strain evidence="5 6">BE313</strain>
    </source>
</reference>
<dbReference type="InterPro" id="IPR050706">
    <property type="entry name" value="Cyclic-di-GMP_PDE-like"/>
</dbReference>
<evidence type="ECO:0000256" key="1">
    <source>
        <dbReference type="SAM" id="Phobius"/>
    </source>
</evidence>
<dbReference type="InterPro" id="IPR035919">
    <property type="entry name" value="EAL_sf"/>
</dbReference>
<dbReference type="RefSeq" id="WP_310376713.1">
    <property type="nucleotide sequence ID" value="NZ_JAVDXT010000005.1"/>
</dbReference>
<proteinExistence type="predicted"/>
<evidence type="ECO:0000313" key="5">
    <source>
        <dbReference type="EMBL" id="MDR7379854.1"/>
    </source>
</evidence>
<dbReference type="NCBIfam" id="TIGR00254">
    <property type="entry name" value="GGDEF"/>
    <property type="match status" value="1"/>
</dbReference>
<dbReference type="Proteomes" id="UP001180487">
    <property type="component" value="Unassembled WGS sequence"/>
</dbReference>
<dbReference type="PROSITE" id="PS50885">
    <property type="entry name" value="HAMP"/>
    <property type="match status" value="1"/>
</dbReference>
<gene>
    <name evidence="5" type="ORF">J2X19_004550</name>
</gene>
<dbReference type="Gene3D" id="3.30.70.270">
    <property type="match status" value="1"/>
</dbReference>
<dbReference type="CDD" id="cd01949">
    <property type="entry name" value="GGDEF"/>
    <property type="match status" value="1"/>
</dbReference>
<protein>
    <submittedName>
        <fullName evidence="5">Diguanylate cyclase (GGDEF)-like protein</fullName>
    </submittedName>
</protein>
<sequence>MRLGLLSWMGVGRWRLSTRIVALSLLLLLLVQTAGLLVVRASIERNAREQIRHELQLGDRVWRRLLDQNAEKLRQGAGLLAGDFGFRAAVNSGDIETIRSALDNQGARIGATVTALLDNQMALRALNDTPDNPALTAAIAEITAPLAKSELGGTVALVGNTPYQFVMVPLRAPLVIGWVLMGFPIDQTLANDMLTLSGLHVAMLTQARGQPAQIGLSTLPDASLQALQSAGAGVTELDNDDDSLVTRHVDLQAVGGGVQTLLLRSLNEVVAPFQQVQLVLLVITVLGLLLFGLGSTWAARRVTTPLSALVQGAERLGRGEYEQPVQYTWRQDEIGDLANAFDRMRKNIAISRNEIQQLAYWDRLTRLPNRLRFRDTVKETILQRRNDAEAQPLAVITLNLDRFKHVNDILGYALGDRLLMAVAERLLLRMDEGALVARLGGDEFSVVLFNADASQAMEAAKTIANAFEAPLSFDDQTVDLSASLGVACWPQHASDVDSLLGRAEVAMYIAKRKATVFELYDPALDSSSKQTLSLLSELRYAVEHHELRLFLQPKIALDNGRVIAAEALVRWQHPVRGLVPPDAFIPFAEQTGFVRQLTLWMFDEAARQWAGLQQPGLPLRMSINLSTRDLLDLDFPARLDALLDKHQVAPEGFCLEITESAIMDDPLRAEGTLKRLSDRGFKLSIDDFGTGYSSLAYLKRLPVDELKIDKSFVMGMERDPDDAKIVRSTIDLAHNMGLSVVAEGVENAAVWNLLREQNCDEAQGYYMSRPLPVDGFKAWRQRWAERAEA</sequence>
<dbReference type="CDD" id="cd06225">
    <property type="entry name" value="HAMP"/>
    <property type="match status" value="1"/>
</dbReference>
<dbReference type="Pfam" id="PF14827">
    <property type="entry name" value="dCache_3"/>
    <property type="match status" value="1"/>
</dbReference>
<dbReference type="Gene3D" id="6.10.340.10">
    <property type="match status" value="1"/>
</dbReference>
<dbReference type="Pfam" id="PF00672">
    <property type="entry name" value="HAMP"/>
    <property type="match status" value="1"/>
</dbReference>
<feature type="transmembrane region" description="Helical" evidence="1">
    <location>
        <begin position="278"/>
        <end position="299"/>
    </location>
</feature>
<dbReference type="InterPro" id="IPR001633">
    <property type="entry name" value="EAL_dom"/>
</dbReference>
<dbReference type="SUPFAM" id="SSF158472">
    <property type="entry name" value="HAMP domain-like"/>
    <property type="match status" value="1"/>
</dbReference>
<keyword evidence="1" id="KW-0472">Membrane</keyword>
<keyword evidence="6" id="KW-1185">Reference proteome</keyword>
<dbReference type="SMART" id="SM00052">
    <property type="entry name" value="EAL"/>
    <property type="match status" value="1"/>
</dbReference>
<dbReference type="SMART" id="SM00304">
    <property type="entry name" value="HAMP"/>
    <property type="match status" value="1"/>
</dbReference>
<accession>A0ABU2CES5</accession>
<dbReference type="PROSITE" id="PS50887">
    <property type="entry name" value="GGDEF"/>
    <property type="match status" value="1"/>
</dbReference>
<name>A0ABU2CES5_9BURK</name>
<keyword evidence="1" id="KW-1133">Transmembrane helix</keyword>
<organism evidence="5 6">
    <name type="scientific">Rhodoferax ferrireducens</name>
    <dbReference type="NCBI Taxonomy" id="192843"/>
    <lineage>
        <taxon>Bacteria</taxon>
        <taxon>Pseudomonadati</taxon>
        <taxon>Pseudomonadota</taxon>
        <taxon>Betaproteobacteria</taxon>
        <taxon>Burkholderiales</taxon>
        <taxon>Comamonadaceae</taxon>
        <taxon>Rhodoferax</taxon>
    </lineage>
</organism>
<evidence type="ECO:0000259" key="4">
    <source>
        <dbReference type="PROSITE" id="PS50887"/>
    </source>
</evidence>
<dbReference type="CDD" id="cd01948">
    <property type="entry name" value="EAL"/>
    <property type="match status" value="1"/>
</dbReference>
<dbReference type="Pfam" id="PF00563">
    <property type="entry name" value="EAL"/>
    <property type="match status" value="1"/>
</dbReference>
<dbReference type="InterPro" id="IPR043128">
    <property type="entry name" value="Rev_trsase/Diguanyl_cyclase"/>
</dbReference>
<dbReference type="InterPro" id="IPR003660">
    <property type="entry name" value="HAMP_dom"/>
</dbReference>
<evidence type="ECO:0000259" key="3">
    <source>
        <dbReference type="PROSITE" id="PS50885"/>
    </source>
</evidence>
<dbReference type="Pfam" id="PF00990">
    <property type="entry name" value="GGDEF"/>
    <property type="match status" value="1"/>
</dbReference>
<dbReference type="EMBL" id="JAVDXT010000005">
    <property type="protein sequence ID" value="MDR7379854.1"/>
    <property type="molecule type" value="Genomic_DNA"/>
</dbReference>
<keyword evidence="1" id="KW-0812">Transmembrane</keyword>
<evidence type="ECO:0000259" key="2">
    <source>
        <dbReference type="PROSITE" id="PS50883"/>
    </source>
</evidence>
<dbReference type="InterPro" id="IPR000160">
    <property type="entry name" value="GGDEF_dom"/>
</dbReference>
<dbReference type="SUPFAM" id="SSF55073">
    <property type="entry name" value="Nucleotide cyclase"/>
    <property type="match status" value="1"/>
</dbReference>